<evidence type="ECO:0000256" key="4">
    <source>
        <dbReference type="RuleBase" id="RU361187"/>
    </source>
</evidence>
<dbReference type="SUPFAM" id="SSF75005">
    <property type="entry name" value="Arabinanase/levansucrase/invertase"/>
    <property type="match status" value="1"/>
</dbReference>
<dbReference type="AlphaFoldDB" id="A0A5C8I9D0"/>
<evidence type="ECO:0000256" key="3">
    <source>
        <dbReference type="ARBA" id="ARBA00023295"/>
    </source>
</evidence>
<dbReference type="PANTHER" id="PTHR42812">
    <property type="entry name" value="BETA-XYLOSIDASE"/>
    <property type="match status" value="1"/>
</dbReference>
<dbReference type="InterPro" id="IPR023296">
    <property type="entry name" value="Glyco_hydro_beta-prop_sf"/>
</dbReference>
<evidence type="ECO:0000256" key="2">
    <source>
        <dbReference type="ARBA" id="ARBA00022801"/>
    </source>
</evidence>
<evidence type="ECO:0000256" key="1">
    <source>
        <dbReference type="ARBA" id="ARBA00009865"/>
    </source>
</evidence>
<name>A0A5C8I9D0_9MICO</name>
<keyword evidence="3 4" id="KW-0326">Glycosidase</keyword>
<dbReference type="GO" id="GO:0005975">
    <property type="term" value="P:carbohydrate metabolic process"/>
    <property type="evidence" value="ECO:0007669"/>
    <property type="project" value="InterPro"/>
</dbReference>
<keyword evidence="6" id="KW-1185">Reference proteome</keyword>
<dbReference type="Proteomes" id="UP000321949">
    <property type="component" value="Unassembled WGS sequence"/>
</dbReference>
<dbReference type="CDD" id="cd08981">
    <property type="entry name" value="GH43_Bt1873-like"/>
    <property type="match status" value="1"/>
</dbReference>
<dbReference type="GO" id="GO:0004553">
    <property type="term" value="F:hydrolase activity, hydrolyzing O-glycosyl compounds"/>
    <property type="evidence" value="ECO:0007669"/>
    <property type="project" value="InterPro"/>
</dbReference>
<evidence type="ECO:0000313" key="6">
    <source>
        <dbReference type="Proteomes" id="UP000321949"/>
    </source>
</evidence>
<dbReference type="InterPro" id="IPR051795">
    <property type="entry name" value="Glycosyl_Hydrlase_43"/>
</dbReference>
<keyword evidence="2 4" id="KW-0378">Hydrolase</keyword>
<gene>
    <name evidence="5" type="ORF">FVP74_02505</name>
</gene>
<reference evidence="5 6" key="1">
    <citation type="submission" date="2019-08" db="EMBL/GenBank/DDBJ databases">
        <authorList>
            <person name="Dong K."/>
        </authorList>
    </citation>
    <scope>NUCLEOTIDE SEQUENCE [LARGE SCALE GENOMIC DNA]</scope>
    <source>
        <strain evidence="5 6">K-1</strain>
    </source>
</reference>
<accession>A0A5C8I9D0</accession>
<comment type="caution">
    <text evidence="5">The sequence shown here is derived from an EMBL/GenBank/DDBJ whole genome shotgun (WGS) entry which is preliminary data.</text>
</comment>
<dbReference type="EMBL" id="VRSX01000001">
    <property type="protein sequence ID" value="TXK15290.1"/>
    <property type="molecule type" value="Genomic_DNA"/>
</dbReference>
<dbReference type="OrthoDB" id="9763933at2"/>
<organism evidence="5 6">
    <name type="scientific">Microbacterium saccharophilum</name>
    <dbReference type="NCBI Taxonomy" id="1213358"/>
    <lineage>
        <taxon>Bacteria</taxon>
        <taxon>Bacillati</taxon>
        <taxon>Actinomycetota</taxon>
        <taxon>Actinomycetes</taxon>
        <taxon>Micrococcales</taxon>
        <taxon>Microbacteriaceae</taxon>
        <taxon>Microbacterium</taxon>
    </lineage>
</organism>
<sequence>MHGRVTALSLADIQIRDPFVLTVPDEGAYYLFGSTDADIWHPPATGFDCYRSTDLEAWEGPIPAFRPPAGFWSDRNYWAPEVHLHGGRFFMFATFTAEGRRRGTQILVADAPAGPYAPWSDGPVTPRDWECLDGTLHVDDGGRPWIVYCHEWVQVTDGEVVAQRLSDDLRAAIGEPRLLFRASAAPWARRVDHPRVPPGVDAYVTDGPFLHRTRDGALLMLWSSFGDTGYAMGIARSESGRIEGPWLQDADPIWAADGGHGMIARTLDGGLLLTLHQPNTTPLERAVFRRLREAGGTVVLDAVTD</sequence>
<dbReference type="PANTHER" id="PTHR42812:SF14">
    <property type="entry name" value="SECRETED PROTEIN"/>
    <property type="match status" value="1"/>
</dbReference>
<comment type="similarity">
    <text evidence="1 4">Belongs to the glycosyl hydrolase 43 family.</text>
</comment>
<dbReference type="Pfam" id="PF04616">
    <property type="entry name" value="Glyco_hydro_43"/>
    <property type="match status" value="1"/>
</dbReference>
<evidence type="ECO:0000313" key="5">
    <source>
        <dbReference type="EMBL" id="TXK15290.1"/>
    </source>
</evidence>
<proteinExistence type="inferred from homology"/>
<dbReference type="Gene3D" id="2.115.10.20">
    <property type="entry name" value="Glycosyl hydrolase domain, family 43"/>
    <property type="match status" value="1"/>
</dbReference>
<protein>
    <submittedName>
        <fullName evidence="5">Family 43 glycosylhydrolase</fullName>
    </submittedName>
</protein>
<dbReference type="InterPro" id="IPR006710">
    <property type="entry name" value="Glyco_hydro_43"/>
</dbReference>